<name>A0A8J6JJQ5_9FIRM</name>
<dbReference type="EMBL" id="JACOPQ010000002">
    <property type="protein sequence ID" value="MBC5736075.1"/>
    <property type="molecule type" value="Genomic_DNA"/>
</dbReference>
<evidence type="ECO:0000313" key="1">
    <source>
        <dbReference type="EMBL" id="MBC5736075.1"/>
    </source>
</evidence>
<protein>
    <recommendedName>
        <fullName evidence="3">Phage XkdN-like protein</fullName>
    </recommendedName>
</protein>
<sequence length="122" mass="13679">MSTTMDRLLGLELPKPELRQKKIKRLSELAGEDVVFTLRELTSAQIEAAAGLQKDRDANYVLEGVQEPNLRDPRWYEDKMGCETPADALKKLLRPGELRALARELDELAGYGPGVLEDISKN</sequence>
<proteinExistence type="predicted"/>
<accession>A0A8J6JJQ5</accession>
<dbReference type="InterPro" id="IPR038559">
    <property type="entry name" value="XkdN-like_sf"/>
</dbReference>
<dbReference type="AlphaFoldDB" id="A0A8J6JJQ5"/>
<dbReference type="Proteomes" id="UP000607645">
    <property type="component" value="Unassembled WGS sequence"/>
</dbReference>
<keyword evidence="2" id="KW-1185">Reference proteome</keyword>
<dbReference type="RefSeq" id="WP_186918472.1">
    <property type="nucleotide sequence ID" value="NZ_JACOPQ010000002.1"/>
</dbReference>
<reference evidence="1" key="1">
    <citation type="submission" date="2020-08" db="EMBL/GenBank/DDBJ databases">
        <title>Genome public.</title>
        <authorList>
            <person name="Liu C."/>
            <person name="Sun Q."/>
        </authorList>
    </citation>
    <scope>NUCLEOTIDE SEQUENCE</scope>
    <source>
        <strain evidence="1">NSJ-52</strain>
    </source>
</reference>
<comment type="caution">
    <text evidence="1">The sequence shown here is derived from an EMBL/GenBank/DDBJ whole genome shotgun (WGS) entry which is preliminary data.</text>
</comment>
<dbReference type="Pfam" id="PF08890">
    <property type="entry name" value="Phage_TAC_5"/>
    <property type="match status" value="1"/>
</dbReference>
<gene>
    <name evidence="1" type="ORF">H8S62_03505</name>
</gene>
<evidence type="ECO:0008006" key="3">
    <source>
        <dbReference type="Google" id="ProtNLM"/>
    </source>
</evidence>
<evidence type="ECO:0000313" key="2">
    <source>
        <dbReference type="Proteomes" id="UP000607645"/>
    </source>
</evidence>
<dbReference type="InterPro" id="IPR014986">
    <property type="entry name" value="XkdN-like"/>
</dbReference>
<dbReference type="Gene3D" id="3.30.2220.30">
    <property type="match status" value="1"/>
</dbReference>
<organism evidence="1 2">
    <name type="scientific">Lawsonibacter faecis</name>
    <dbReference type="NCBI Taxonomy" id="2763052"/>
    <lineage>
        <taxon>Bacteria</taxon>
        <taxon>Bacillati</taxon>
        <taxon>Bacillota</taxon>
        <taxon>Clostridia</taxon>
        <taxon>Eubacteriales</taxon>
        <taxon>Oscillospiraceae</taxon>
        <taxon>Lawsonibacter</taxon>
    </lineage>
</organism>